<reference evidence="1" key="1">
    <citation type="submission" date="2016-11" db="EMBL/GenBank/DDBJ databases">
        <title>Proteomic and phylogenetic analysis of the outer membrane protein repertoire of gastric Helicobacter species.</title>
        <authorList>
            <person name="Joosten M."/>
        </authorList>
    </citation>
    <scope>NUCLEOTIDE SEQUENCE</scope>
    <source>
        <strain evidence="1">KokIII</strain>
        <strain evidence="2">M45</strain>
        <strain evidence="3">R1053</strain>
    </source>
</reference>
<name>A0A1M4NI60_9HELI</name>
<dbReference type="PRINTS" id="PR01776">
    <property type="entry name" value="HPOMPFAMILY"/>
</dbReference>
<dbReference type="Pfam" id="PF01856">
    <property type="entry name" value="HP_OMP"/>
    <property type="match status" value="1"/>
</dbReference>
<sequence>MHFYTKDSNGAAIKHYRTIEGASIIFGYEYNPLNRWFYTRYYGFLDYGFVILDKSDNVATNMFTYGTGGDLVIEYNKNPLAVCGLFYGMMIAGNTWTTSRYSRNFLIQNYRFFTSLRFKNTFFRVFSQVGVRFQTVILYHDVSVEVGFKFPLNGELGSKFVRDYSIFVSHTWYF</sequence>
<dbReference type="EMBL" id="LT633770">
    <property type="protein sequence ID" value="SFZ72852.1"/>
    <property type="molecule type" value="Genomic_DNA"/>
</dbReference>
<protein>
    <submittedName>
        <fullName evidence="2">OMP140</fullName>
    </submittedName>
    <submittedName>
        <fullName evidence="3">OMP1445</fullName>
    </submittedName>
    <submittedName>
        <fullName evidence="1">OMP530</fullName>
    </submittedName>
</protein>
<accession>A0A1M4NI60</accession>
<proteinExistence type="predicted"/>
<organism evidence="1">
    <name type="scientific">Helicobacter salomonis</name>
    <dbReference type="NCBI Taxonomy" id="56878"/>
    <lineage>
        <taxon>Bacteria</taxon>
        <taxon>Pseudomonadati</taxon>
        <taxon>Campylobacterota</taxon>
        <taxon>Epsilonproteobacteria</taxon>
        <taxon>Campylobacterales</taxon>
        <taxon>Helicobacteraceae</taxon>
        <taxon>Helicobacter</taxon>
    </lineage>
</organism>
<evidence type="ECO:0000313" key="2">
    <source>
        <dbReference type="EMBL" id="SFZ72986.1"/>
    </source>
</evidence>
<gene>
    <name evidence="1" type="primary">omp530</name>
    <name evidence="2" type="synonym">omp140</name>
    <name evidence="3" type="synonym">omp1445</name>
</gene>
<evidence type="ECO:0000313" key="3">
    <source>
        <dbReference type="EMBL" id="SFZ73142.1"/>
    </source>
</evidence>
<dbReference type="EMBL" id="LT633820">
    <property type="protein sequence ID" value="SFZ72986.1"/>
    <property type="molecule type" value="Genomic_DNA"/>
</dbReference>
<dbReference type="EMBL" id="LT633893">
    <property type="protein sequence ID" value="SFZ73142.1"/>
    <property type="molecule type" value="Genomic_DNA"/>
</dbReference>
<dbReference type="InterPro" id="IPR002718">
    <property type="entry name" value="OMP_Helicobacter"/>
</dbReference>
<evidence type="ECO:0000313" key="1">
    <source>
        <dbReference type="EMBL" id="SFZ72852.1"/>
    </source>
</evidence>
<dbReference type="AlphaFoldDB" id="A0A1M4NI60"/>